<dbReference type="GO" id="GO:0003677">
    <property type="term" value="F:DNA binding"/>
    <property type="evidence" value="ECO:0007669"/>
    <property type="project" value="UniProtKB-KW"/>
</dbReference>
<evidence type="ECO:0000259" key="3">
    <source>
        <dbReference type="PROSITE" id="PS51253"/>
    </source>
</evidence>
<protein>
    <recommendedName>
        <fullName evidence="3">HTH CENPB-type domain-containing protein</fullName>
    </recommendedName>
</protein>
<reference evidence="4" key="2">
    <citation type="journal article" date="2023" name="Microbiol Resour">
        <title>Decontamination and Annotation of the Draft Genome Sequence of the Oomycete Lagenidium giganteum ARSEF 373.</title>
        <authorList>
            <person name="Morgan W.R."/>
            <person name="Tartar A."/>
        </authorList>
    </citation>
    <scope>NUCLEOTIDE SEQUENCE</scope>
    <source>
        <strain evidence="4">ARSEF 373</strain>
    </source>
</reference>
<dbReference type="EMBL" id="DAKRPA010000076">
    <property type="protein sequence ID" value="DAZ99815.1"/>
    <property type="molecule type" value="Genomic_DNA"/>
</dbReference>
<dbReference type="SUPFAM" id="SSF46689">
    <property type="entry name" value="Homeodomain-like"/>
    <property type="match status" value="1"/>
</dbReference>
<dbReference type="Pfam" id="PF18107">
    <property type="entry name" value="HTH_ABP1_N"/>
    <property type="match status" value="1"/>
</dbReference>
<dbReference type="Pfam" id="PF03221">
    <property type="entry name" value="HTH_Tnp_Tc5"/>
    <property type="match status" value="1"/>
</dbReference>
<evidence type="ECO:0000313" key="5">
    <source>
        <dbReference type="Proteomes" id="UP001146120"/>
    </source>
</evidence>
<accession>A0AAV2YXU3</accession>
<comment type="caution">
    <text evidence="4">The sequence shown here is derived from an EMBL/GenBank/DDBJ whole genome shotgun (WGS) entry which is preliminary data.</text>
</comment>
<keyword evidence="1" id="KW-0238">DNA-binding</keyword>
<dbReference type="SMART" id="SM00674">
    <property type="entry name" value="CENPB"/>
    <property type="match status" value="1"/>
</dbReference>
<dbReference type="PANTHER" id="PTHR19303:SF73">
    <property type="entry name" value="PROTEIN PDC2"/>
    <property type="match status" value="1"/>
</dbReference>
<dbReference type="InterPro" id="IPR004875">
    <property type="entry name" value="DDE_SF_endonuclease_dom"/>
</dbReference>
<dbReference type="AlphaFoldDB" id="A0AAV2YXU3"/>
<dbReference type="InterPro" id="IPR041188">
    <property type="entry name" value="HTH_ABP1_N"/>
</dbReference>
<reference evidence="4" key="1">
    <citation type="submission" date="2022-11" db="EMBL/GenBank/DDBJ databases">
        <authorList>
            <person name="Morgan W.R."/>
            <person name="Tartar A."/>
        </authorList>
    </citation>
    <scope>NUCLEOTIDE SEQUENCE</scope>
    <source>
        <strain evidence="4">ARSEF 373</strain>
    </source>
</reference>
<dbReference type="Pfam" id="PF03184">
    <property type="entry name" value="DDE_1"/>
    <property type="match status" value="1"/>
</dbReference>
<feature type="region of interest" description="Disordered" evidence="2">
    <location>
        <begin position="247"/>
        <end position="272"/>
    </location>
</feature>
<feature type="region of interest" description="Disordered" evidence="2">
    <location>
        <begin position="579"/>
        <end position="614"/>
    </location>
</feature>
<dbReference type="PROSITE" id="PS51253">
    <property type="entry name" value="HTH_CENPB"/>
    <property type="match status" value="1"/>
</dbReference>
<dbReference type="InterPro" id="IPR006600">
    <property type="entry name" value="HTH_CenpB_DNA-bd_dom"/>
</dbReference>
<evidence type="ECO:0000256" key="2">
    <source>
        <dbReference type="SAM" id="MobiDB-lite"/>
    </source>
</evidence>
<gene>
    <name evidence="4" type="ORF">N0F65_001324</name>
</gene>
<dbReference type="GO" id="GO:0005634">
    <property type="term" value="C:nucleus"/>
    <property type="evidence" value="ECO:0007669"/>
    <property type="project" value="TreeGrafter"/>
</dbReference>
<proteinExistence type="predicted"/>
<feature type="compositionally biased region" description="Low complexity" evidence="2">
    <location>
        <begin position="262"/>
        <end position="272"/>
    </location>
</feature>
<sequence length="614" mass="68338">MAMMTYEQRRQLCAQYRTNPNMTQAQLAQWAQQHFQLPKPPTQPTISHILKRRHEYELMKAEDLSAKRQRSVRFPMLDTALVNWLYYCQSKDIRLVGETIREQANLFATLLGLGAARPQFSNGWLQSFQARHGLTASRKPQFRSMGSTAARTATDRPSVAITASDVAEAVQAFKPQDVFAMDELCLFYELGVGKSALVADTHRRMTIALCCNADGSDRLELFFVCDAVPEGSDEVLNDSATKKRRLSANSTAGVSAEDGQVASDATAATATSSPMQRRRFMHAANKKAWLTTALFRTWARTLDSRMRLKNRKIALLLDTSVTHNASNLELTHVTIVPVELGRVEVQALTAELQLAVRARYRAYHYRHVATKTPSSREVDFSVSAWQAMEWVDQAWKELPRYFIRDGFRLVGVQIPDDVEISRKAEDEEALRTQILEHIRMIDPQHDLQSTDPILLHPAELEATDLERMTDQDFVDSATHLTVMGAPDGDPLDATLNTRRLSSGRTTPAAALPTVLSQTTVSAHIAKQPTESTRTVDGADTGCDAQSVRRTIELAVEHNCDQSTVMDLMDLEGKVLASVPTKGSDNEEKKAKPAASICRFTFSSSSPSDKQGMPS</sequence>
<dbReference type="Proteomes" id="UP001146120">
    <property type="component" value="Unassembled WGS sequence"/>
</dbReference>
<evidence type="ECO:0000256" key="1">
    <source>
        <dbReference type="ARBA" id="ARBA00023125"/>
    </source>
</evidence>
<evidence type="ECO:0000313" key="4">
    <source>
        <dbReference type="EMBL" id="DAZ99815.1"/>
    </source>
</evidence>
<feature type="domain" description="HTH CENPB-type" evidence="3">
    <location>
        <begin position="65"/>
        <end position="138"/>
    </location>
</feature>
<name>A0AAV2YXU3_9STRA</name>
<dbReference type="Gene3D" id="1.10.10.60">
    <property type="entry name" value="Homeodomain-like"/>
    <property type="match status" value="2"/>
</dbReference>
<dbReference type="InterPro" id="IPR050863">
    <property type="entry name" value="CenT-Element_Derived"/>
</dbReference>
<dbReference type="PANTHER" id="PTHR19303">
    <property type="entry name" value="TRANSPOSON"/>
    <property type="match status" value="1"/>
</dbReference>
<organism evidence="4 5">
    <name type="scientific">Lagenidium giganteum</name>
    <dbReference type="NCBI Taxonomy" id="4803"/>
    <lineage>
        <taxon>Eukaryota</taxon>
        <taxon>Sar</taxon>
        <taxon>Stramenopiles</taxon>
        <taxon>Oomycota</taxon>
        <taxon>Peronosporomycetes</taxon>
        <taxon>Pythiales</taxon>
        <taxon>Pythiaceae</taxon>
    </lineage>
</organism>
<feature type="compositionally biased region" description="Polar residues" evidence="2">
    <location>
        <begin position="600"/>
        <end position="614"/>
    </location>
</feature>
<dbReference type="InterPro" id="IPR009057">
    <property type="entry name" value="Homeodomain-like_sf"/>
</dbReference>
<keyword evidence="5" id="KW-1185">Reference proteome</keyword>